<evidence type="ECO:0000313" key="2">
    <source>
        <dbReference type="Proteomes" id="UP000008633"/>
    </source>
</evidence>
<name>E6WZD5_NITSE</name>
<dbReference type="Proteomes" id="UP000008633">
    <property type="component" value="Chromosome"/>
</dbReference>
<dbReference type="SUPFAM" id="SSF52540">
    <property type="entry name" value="P-loop containing nucleoside triphosphate hydrolases"/>
    <property type="match status" value="1"/>
</dbReference>
<dbReference type="Pfam" id="PF13238">
    <property type="entry name" value="AAA_18"/>
    <property type="match status" value="1"/>
</dbReference>
<reference evidence="1 2" key="1">
    <citation type="journal article" date="2011" name="Stand. Genomic Sci.">
        <title>Complete genome sequence of Nitratifractor salsuginis type strain (E9I37-1).</title>
        <authorList>
            <person name="Anderson I."/>
            <person name="Sikorski J."/>
            <person name="Zeytun A."/>
            <person name="Nolan M."/>
            <person name="Lapidus A."/>
            <person name="Lucas S."/>
            <person name="Hammon N."/>
            <person name="Deshpande S."/>
            <person name="Cheng J.F."/>
            <person name="Tapia R."/>
            <person name="Han C."/>
            <person name="Goodwin L."/>
            <person name="Pitluck S."/>
            <person name="Liolios K."/>
            <person name="Pagani I."/>
            <person name="Ivanova N."/>
            <person name="Huntemann M."/>
            <person name="Mavromatis K."/>
            <person name="Ovchinikova G."/>
            <person name="Pati A."/>
            <person name="Chen A."/>
            <person name="Palaniappan K."/>
            <person name="Land M."/>
            <person name="Hauser L."/>
            <person name="Brambilla E.M."/>
            <person name="Ngatchou-Djao O.D."/>
            <person name="Rohde M."/>
            <person name="Tindall B.J."/>
            <person name="Goker M."/>
            <person name="Detter J.C."/>
            <person name="Woyke T."/>
            <person name="Bristow J."/>
            <person name="Eisen J.A."/>
            <person name="Markowitz V."/>
            <person name="Hugenholtz P."/>
            <person name="Klenk H.P."/>
            <person name="Kyrpides N.C."/>
        </authorList>
    </citation>
    <scope>NUCLEOTIDE SEQUENCE [LARGE SCALE GENOMIC DNA]</scope>
    <source>
        <strain evidence="2">DSM 16511 / JCM 12458 / E9I37-1</strain>
    </source>
</reference>
<evidence type="ECO:0000313" key="1">
    <source>
        <dbReference type="EMBL" id="ADV46647.1"/>
    </source>
</evidence>
<sequence>MKREKTLKYEKFTIKESDYNFLSELESKSELLLKKKHRIIILVTGKPGCGKSTFGKFVRKKGFGNFSPSEISVIDDDVMSREHLFGLIRTKMKSPSSTPDNLAPFLKLLPKRKKIIFYINSFPGKRIDKADIVLVLHTDEEAREKRLLKRVGESQNFDNLLTSDYDISTIKYTYKVFGCTR</sequence>
<dbReference type="InterPro" id="IPR027417">
    <property type="entry name" value="P-loop_NTPase"/>
</dbReference>
<organism evidence="1 2">
    <name type="scientific">Nitratifractor salsuginis (strain DSM 16511 / JCM 12458 / E9I37-1)</name>
    <dbReference type="NCBI Taxonomy" id="749222"/>
    <lineage>
        <taxon>Bacteria</taxon>
        <taxon>Pseudomonadati</taxon>
        <taxon>Campylobacterota</taxon>
        <taxon>Epsilonproteobacteria</taxon>
        <taxon>Campylobacterales</taxon>
        <taxon>Sulfurovaceae</taxon>
        <taxon>Nitratifractor</taxon>
    </lineage>
</organism>
<accession>E6WZD5</accession>
<reference evidence="2" key="2">
    <citation type="submission" date="2011-01" db="EMBL/GenBank/DDBJ databases">
        <title>The complete genome of Nitratifractor salsuginis DSM 16511.</title>
        <authorList>
            <consortium name="US DOE Joint Genome Institute (JGI-PGF)"/>
            <person name="Lucas S."/>
            <person name="Copeland A."/>
            <person name="Lapidus A."/>
            <person name="Bruce D."/>
            <person name="Goodwin L."/>
            <person name="Pitluck S."/>
            <person name="Kyrpides N."/>
            <person name="Mavromatis K."/>
            <person name="Ivanova N."/>
            <person name="Mikhailova N."/>
            <person name="Zeytun A."/>
            <person name="Detter J.C."/>
            <person name="Tapia R."/>
            <person name="Han C."/>
            <person name="Land M."/>
            <person name="Hauser L."/>
            <person name="Markowitz V."/>
            <person name="Cheng J.-F."/>
            <person name="Hugenholtz P."/>
            <person name="Woyke T."/>
            <person name="Wu D."/>
            <person name="Tindall B."/>
            <person name="Schuetze A."/>
            <person name="Brambilla E."/>
            <person name="Klenk H.-P."/>
            <person name="Eisen J.A."/>
        </authorList>
    </citation>
    <scope>NUCLEOTIDE SEQUENCE [LARGE SCALE GENOMIC DNA]</scope>
    <source>
        <strain evidence="2">DSM 16511 / JCM 12458 / E9I37-1</strain>
    </source>
</reference>
<dbReference type="KEGG" id="nsa:Nitsa_1396"/>
<proteinExistence type="predicted"/>
<protein>
    <submittedName>
        <fullName evidence="1">Uncharacterized protein</fullName>
    </submittedName>
</protein>
<dbReference type="HOGENOM" id="CLU_1487565_0_0_7"/>
<dbReference type="RefSeq" id="WP_013554337.1">
    <property type="nucleotide sequence ID" value="NC_014935.1"/>
</dbReference>
<gene>
    <name evidence="1" type="ordered locus">Nitsa_1396</name>
</gene>
<keyword evidence="2" id="KW-1185">Reference proteome</keyword>
<dbReference type="EMBL" id="CP002452">
    <property type="protein sequence ID" value="ADV46647.1"/>
    <property type="molecule type" value="Genomic_DNA"/>
</dbReference>
<dbReference type="Gene3D" id="3.40.50.300">
    <property type="entry name" value="P-loop containing nucleotide triphosphate hydrolases"/>
    <property type="match status" value="1"/>
</dbReference>
<dbReference type="OrthoDB" id="5327280at2"/>
<dbReference type="STRING" id="749222.Nitsa_1396"/>
<dbReference type="AlphaFoldDB" id="E6WZD5"/>
<dbReference type="eggNOG" id="COG0237">
    <property type="taxonomic scope" value="Bacteria"/>
</dbReference>